<dbReference type="PROSITE" id="PS00086">
    <property type="entry name" value="CYTOCHROME_P450"/>
    <property type="match status" value="1"/>
</dbReference>
<dbReference type="AlphaFoldDB" id="A0A841DFF1"/>
<dbReference type="PRINTS" id="PR00385">
    <property type="entry name" value="P450"/>
</dbReference>
<dbReference type="SUPFAM" id="SSF48264">
    <property type="entry name" value="Cytochrome P450"/>
    <property type="match status" value="1"/>
</dbReference>
<proteinExistence type="inferred from homology"/>
<dbReference type="Pfam" id="PF00067">
    <property type="entry name" value="p450"/>
    <property type="match status" value="1"/>
</dbReference>
<reference evidence="3 4" key="1">
    <citation type="submission" date="2020-08" db="EMBL/GenBank/DDBJ databases">
        <title>Genomic Encyclopedia of Type Strains, Phase III (KMG-III): the genomes of soil and plant-associated and newly described type strains.</title>
        <authorList>
            <person name="Whitman W."/>
        </authorList>
    </citation>
    <scope>NUCLEOTIDE SEQUENCE [LARGE SCALE GENOMIC DNA]</scope>
    <source>
        <strain evidence="3 4">CECT 3303</strain>
    </source>
</reference>
<name>A0A841DFF1_PLAVE</name>
<protein>
    <submittedName>
        <fullName evidence="3">Cytochrome P450</fullName>
    </submittedName>
</protein>
<dbReference type="GO" id="GO:0016705">
    <property type="term" value="F:oxidoreductase activity, acting on paired donors, with incorporation or reduction of molecular oxygen"/>
    <property type="evidence" value="ECO:0007669"/>
    <property type="project" value="InterPro"/>
</dbReference>
<keyword evidence="2" id="KW-0560">Oxidoreductase</keyword>
<keyword evidence="2" id="KW-0503">Monooxygenase</keyword>
<keyword evidence="2" id="KW-0479">Metal-binding</keyword>
<evidence type="ECO:0000313" key="4">
    <source>
        <dbReference type="Proteomes" id="UP000562352"/>
    </source>
</evidence>
<dbReference type="InterPro" id="IPR001128">
    <property type="entry name" value="Cyt_P450"/>
</dbReference>
<dbReference type="PANTHER" id="PTHR46696">
    <property type="entry name" value="P450, PUTATIVE (EUROFUNG)-RELATED"/>
    <property type="match status" value="1"/>
</dbReference>
<dbReference type="RefSeq" id="WP_184947848.1">
    <property type="nucleotide sequence ID" value="NZ_BAAAWZ010000001.1"/>
</dbReference>
<dbReference type="InterPro" id="IPR002397">
    <property type="entry name" value="Cyt_P450_B"/>
</dbReference>
<dbReference type="GO" id="GO:0020037">
    <property type="term" value="F:heme binding"/>
    <property type="evidence" value="ECO:0007669"/>
    <property type="project" value="InterPro"/>
</dbReference>
<keyword evidence="2" id="KW-0408">Iron</keyword>
<organism evidence="3 4">
    <name type="scientific">Planomonospora venezuelensis</name>
    <dbReference type="NCBI Taxonomy" id="1999"/>
    <lineage>
        <taxon>Bacteria</taxon>
        <taxon>Bacillati</taxon>
        <taxon>Actinomycetota</taxon>
        <taxon>Actinomycetes</taxon>
        <taxon>Streptosporangiales</taxon>
        <taxon>Streptosporangiaceae</taxon>
        <taxon>Planomonospora</taxon>
    </lineage>
</organism>
<dbReference type="EMBL" id="JACHJJ010000029">
    <property type="protein sequence ID" value="MBB5967124.1"/>
    <property type="molecule type" value="Genomic_DNA"/>
</dbReference>
<dbReference type="PRINTS" id="PR00359">
    <property type="entry name" value="BP450"/>
</dbReference>
<evidence type="ECO:0000256" key="2">
    <source>
        <dbReference type="RuleBase" id="RU000461"/>
    </source>
</evidence>
<sequence length="412" mass="44510">MAIVTELDLPVFDYSAPDLVGEVYHRRLAEAAAQGWLAQGPLSYVVLDRESGEFFLRSRATAFPGRQIAELFGVTGGRLREQIDANILNQSGEHHRRLRALVGPAFTPRAADRWRPAMREFLAGLWDGAATSCEFVAAVARPYPALAIAAVLGAPPGDAPRLHEWSHWVQRQFDVRALATELPRIERAVAEVYDYVEALLAARRDDPGDDLVSALLAAEEEGDRLTRGECVDLVLNVLAGGVDTTQAQLAHALRLFAGHPGQWALLAADPALAGRAVQEVLRYEPITPFTARVCVEEVEHRGVVFPAGSIVAVCAERGNRETEAGEVFDVTAGRDARLLTFGAGAHYCLGANLARAELEEALAFLAPRMPDLALDGDPEFGGVEGIYGLGSLPLRWSAPRDRSPVAALPHPS</sequence>
<evidence type="ECO:0000313" key="3">
    <source>
        <dbReference type="EMBL" id="MBB5967124.1"/>
    </source>
</evidence>
<comment type="similarity">
    <text evidence="1 2">Belongs to the cytochrome P450 family.</text>
</comment>
<dbReference type="Gene3D" id="1.10.630.10">
    <property type="entry name" value="Cytochrome P450"/>
    <property type="match status" value="1"/>
</dbReference>
<keyword evidence="2" id="KW-0349">Heme</keyword>
<gene>
    <name evidence="3" type="ORF">FHS22_006426</name>
</gene>
<dbReference type="PANTHER" id="PTHR46696:SF6">
    <property type="entry name" value="P450, PUTATIVE (EUROFUNG)-RELATED"/>
    <property type="match status" value="1"/>
</dbReference>
<keyword evidence="4" id="KW-1185">Reference proteome</keyword>
<dbReference type="InterPro" id="IPR017972">
    <property type="entry name" value="Cyt_P450_CS"/>
</dbReference>
<evidence type="ECO:0000256" key="1">
    <source>
        <dbReference type="ARBA" id="ARBA00010617"/>
    </source>
</evidence>
<comment type="caution">
    <text evidence="3">The sequence shown here is derived from an EMBL/GenBank/DDBJ whole genome shotgun (WGS) entry which is preliminary data.</text>
</comment>
<dbReference type="GO" id="GO:0005506">
    <property type="term" value="F:iron ion binding"/>
    <property type="evidence" value="ECO:0007669"/>
    <property type="project" value="InterPro"/>
</dbReference>
<dbReference type="GO" id="GO:0004497">
    <property type="term" value="F:monooxygenase activity"/>
    <property type="evidence" value="ECO:0007669"/>
    <property type="project" value="UniProtKB-KW"/>
</dbReference>
<accession>A0A841DFF1</accession>
<dbReference type="InterPro" id="IPR036396">
    <property type="entry name" value="Cyt_P450_sf"/>
</dbReference>
<dbReference type="Proteomes" id="UP000562352">
    <property type="component" value="Unassembled WGS sequence"/>
</dbReference>